<gene>
    <name evidence="8" type="ORF">LCGC14_3081540</name>
</gene>
<dbReference type="NCBIfam" id="TIGR00229">
    <property type="entry name" value="sensory_box"/>
    <property type="match status" value="2"/>
</dbReference>
<evidence type="ECO:0000259" key="7">
    <source>
        <dbReference type="PROSITE" id="PS50113"/>
    </source>
</evidence>
<dbReference type="AlphaFoldDB" id="A0A0F8WD34"/>
<proteinExistence type="predicted"/>
<name>A0A0F8WD34_9ZZZZ</name>
<dbReference type="InterPro" id="IPR000014">
    <property type="entry name" value="PAS"/>
</dbReference>
<dbReference type="InterPro" id="IPR000700">
    <property type="entry name" value="PAS-assoc_C"/>
</dbReference>
<organism evidence="8">
    <name type="scientific">marine sediment metagenome</name>
    <dbReference type="NCBI Taxonomy" id="412755"/>
    <lineage>
        <taxon>unclassified sequences</taxon>
        <taxon>metagenomes</taxon>
        <taxon>ecological metagenomes</taxon>
    </lineage>
</organism>
<keyword evidence="3" id="KW-0597">Phosphoprotein</keyword>
<feature type="domain" description="PAS" evidence="6">
    <location>
        <begin position="152"/>
        <end position="222"/>
    </location>
</feature>
<evidence type="ECO:0000259" key="6">
    <source>
        <dbReference type="PROSITE" id="PS50112"/>
    </source>
</evidence>
<evidence type="ECO:0000256" key="3">
    <source>
        <dbReference type="ARBA" id="ARBA00022553"/>
    </source>
</evidence>
<feature type="non-terminal residue" evidence="8">
    <location>
        <position position="349"/>
    </location>
</feature>
<reference evidence="8" key="1">
    <citation type="journal article" date="2015" name="Nature">
        <title>Complex archaea that bridge the gap between prokaryotes and eukaryotes.</title>
        <authorList>
            <person name="Spang A."/>
            <person name="Saw J.H."/>
            <person name="Jorgensen S.L."/>
            <person name="Zaremba-Niedzwiedzka K."/>
            <person name="Martijn J."/>
            <person name="Lind A.E."/>
            <person name="van Eijk R."/>
            <person name="Schleper C."/>
            <person name="Guy L."/>
            <person name="Ettema T.J."/>
        </authorList>
    </citation>
    <scope>NUCLEOTIDE SEQUENCE</scope>
</reference>
<sequence length="349" mass="40435">KLKTAELNKELKKSIQAKQALKESEERFRIMFEQAAVGVAYINSNTGEFVRVNQRYSDIVGYTVDEMQATTFQKITYPDDLQEDLDNMERLRKGEIGEFSMEKRYFRKNSDVVWVNLTVSPLWKPGEQPSYHVAIVEDITDRKNAEDALLVSKKKYRDFIEGTDDLVTRVDGEGNFIYVNHMAEKVLGVKPDDCIGKSTFSFIHPDDIEVTTSWFNEIVNNKKSRGSIENRQISKDGKVTHVLWNSTFHYDEDGNVLFVDGIARDITERQQFEEKLSKSETFIKAVLDNLPIGIAVNSVDPTVDFDYMNDNFPKFYRTTREKLAESDAFWTAVFKDPEYREYISKRVLD</sequence>
<protein>
    <recommendedName>
        <fullName evidence="2">histidine kinase</fullName>
        <ecNumber evidence="2">2.7.13.3</ecNumber>
    </recommendedName>
</protein>
<evidence type="ECO:0000256" key="5">
    <source>
        <dbReference type="ARBA" id="ARBA00022777"/>
    </source>
</evidence>
<accession>A0A0F8WD34</accession>
<dbReference type="EMBL" id="LAZR01065836">
    <property type="protein sequence ID" value="KKK54752.1"/>
    <property type="molecule type" value="Genomic_DNA"/>
</dbReference>
<dbReference type="InterPro" id="IPR052162">
    <property type="entry name" value="Sensor_kinase/Photoreceptor"/>
</dbReference>
<dbReference type="SMART" id="SM00086">
    <property type="entry name" value="PAC"/>
    <property type="match status" value="2"/>
</dbReference>
<dbReference type="PROSITE" id="PS50113">
    <property type="entry name" value="PAC"/>
    <property type="match status" value="2"/>
</dbReference>
<comment type="catalytic activity">
    <reaction evidence="1">
        <text>ATP + protein L-histidine = ADP + protein N-phospho-L-histidine.</text>
        <dbReference type="EC" id="2.7.13.3"/>
    </reaction>
</comment>
<feature type="domain" description="PAC" evidence="7">
    <location>
        <begin position="226"/>
        <end position="278"/>
    </location>
</feature>
<feature type="domain" description="PAS" evidence="6">
    <location>
        <begin position="24"/>
        <end position="95"/>
    </location>
</feature>
<dbReference type="CDD" id="cd00130">
    <property type="entry name" value="PAS"/>
    <property type="match status" value="2"/>
</dbReference>
<dbReference type="PANTHER" id="PTHR43304">
    <property type="entry name" value="PHYTOCHROME-LIKE PROTEIN CPH1"/>
    <property type="match status" value="1"/>
</dbReference>
<dbReference type="PANTHER" id="PTHR43304:SF1">
    <property type="entry name" value="PAC DOMAIN-CONTAINING PROTEIN"/>
    <property type="match status" value="1"/>
</dbReference>
<evidence type="ECO:0000313" key="8">
    <source>
        <dbReference type="EMBL" id="KKK54752.1"/>
    </source>
</evidence>
<dbReference type="Gene3D" id="3.30.450.20">
    <property type="entry name" value="PAS domain"/>
    <property type="match status" value="3"/>
</dbReference>
<dbReference type="SUPFAM" id="SSF55785">
    <property type="entry name" value="PYP-like sensor domain (PAS domain)"/>
    <property type="match status" value="3"/>
</dbReference>
<keyword evidence="4" id="KW-0808">Transferase</keyword>
<dbReference type="SMART" id="SM00091">
    <property type="entry name" value="PAS"/>
    <property type="match status" value="2"/>
</dbReference>
<feature type="domain" description="PAC" evidence="7">
    <location>
        <begin position="99"/>
        <end position="151"/>
    </location>
</feature>
<dbReference type="InterPro" id="IPR001610">
    <property type="entry name" value="PAC"/>
</dbReference>
<keyword evidence="5" id="KW-0418">Kinase</keyword>
<evidence type="ECO:0000256" key="2">
    <source>
        <dbReference type="ARBA" id="ARBA00012438"/>
    </source>
</evidence>
<dbReference type="PROSITE" id="PS50112">
    <property type="entry name" value="PAS"/>
    <property type="match status" value="2"/>
</dbReference>
<dbReference type="Pfam" id="PF08447">
    <property type="entry name" value="PAS_3"/>
    <property type="match status" value="2"/>
</dbReference>
<evidence type="ECO:0000256" key="4">
    <source>
        <dbReference type="ARBA" id="ARBA00022679"/>
    </source>
</evidence>
<dbReference type="InterPro" id="IPR013655">
    <property type="entry name" value="PAS_fold_3"/>
</dbReference>
<dbReference type="EC" id="2.7.13.3" evidence="2"/>
<evidence type="ECO:0000256" key="1">
    <source>
        <dbReference type="ARBA" id="ARBA00000085"/>
    </source>
</evidence>
<dbReference type="GO" id="GO:0004673">
    <property type="term" value="F:protein histidine kinase activity"/>
    <property type="evidence" value="ECO:0007669"/>
    <property type="project" value="UniProtKB-EC"/>
</dbReference>
<comment type="caution">
    <text evidence="8">The sequence shown here is derived from an EMBL/GenBank/DDBJ whole genome shotgun (WGS) entry which is preliminary data.</text>
</comment>
<dbReference type="InterPro" id="IPR035965">
    <property type="entry name" value="PAS-like_dom_sf"/>
</dbReference>
<feature type="non-terminal residue" evidence="8">
    <location>
        <position position="1"/>
    </location>
</feature>